<feature type="binding site" description="axial binding residue" evidence="13">
    <location>
        <position position="394"/>
    </location>
    <ligand>
        <name>heme</name>
        <dbReference type="ChEBI" id="CHEBI:30413"/>
    </ligand>
    <ligandPart>
        <name>Fe</name>
        <dbReference type="ChEBI" id="CHEBI:18248"/>
    </ligandPart>
</feature>
<dbReference type="GO" id="GO:0019373">
    <property type="term" value="P:epoxygenase P450 pathway"/>
    <property type="evidence" value="ECO:0007669"/>
    <property type="project" value="TreeGrafter"/>
</dbReference>
<evidence type="ECO:0000256" key="6">
    <source>
        <dbReference type="ARBA" id="ARBA00022723"/>
    </source>
</evidence>
<dbReference type="SUPFAM" id="SSF48264">
    <property type="entry name" value="Cytochrome P450"/>
    <property type="match status" value="1"/>
</dbReference>
<evidence type="ECO:0000256" key="4">
    <source>
        <dbReference type="ARBA" id="ARBA00010617"/>
    </source>
</evidence>
<keyword evidence="8" id="KW-0492">Microsome</keyword>
<keyword evidence="11 14" id="KW-0503">Monooxygenase</keyword>
<dbReference type="GO" id="GO:0005789">
    <property type="term" value="C:endoplasmic reticulum membrane"/>
    <property type="evidence" value="ECO:0007669"/>
    <property type="project" value="UniProtKB-SubCell"/>
</dbReference>
<dbReference type="PRINTS" id="PR00463">
    <property type="entry name" value="EP450I"/>
</dbReference>
<keyword evidence="10 13" id="KW-0408">Iron</keyword>
<evidence type="ECO:0000256" key="11">
    <source>
        <dbReference type="ARBA" id="ARBA00023033"/>
    </source>
</evidence>
<evidence type="ECO:0000256" key="3">
    <source>
        <dbReference type="ARBA" id="ARBA00004406"/>
    </source>
</evidence>
<evidence type="ECO:0000256" key="9">
    <source>
        <dbReference type="ARBA" id="ARBA00023002"/>
    </source>
</evidence>
<evidence type="ECO:0000256" key="8">
    <source>
        <dbReference type="ARBA" id="ARBA00022848"/>
    </source>
</evidence>
<dbReference type="InterPro" id="IPR036396">
    <property type="entry name" value="Cyt_P450_sf"/>
</dbReference>
<keyword evidence="9 14" id="KW-0560">Oxidoreductase</keyword>
<dbReference type="GO" id="GO:0016712">
    <property type="term" value="F:oxidoreductase activity, acting on paired donors, with incorporation or reduction of molecular oxygen, reduced flavin or flavoprotein as one donor, and incorporation of one atom of oxygen"/>
    <property type="evidence" value="ECO:0007669"/>
    <property type="project" value="TreeGrafter"/>
</dbReference>
<proteinExistence type="inferred from homology"/>
<keyword evidence="7" id="KW-0256">Endoplasmic reticulum</keyword>
<evidence type="ECO:0000256" key="7">
    <source>
        <dbReference type="ARBA" id="ARBA00022824"/>
    </source>
</evidence>
<evidence type="ECO:0000256" key="13">
    <source>
        <dbReference type="PIRSR" id="PIRSR602401-1"/>
    </source>
</evidence>
<dbReference type="GO" id="GO:0008392">
    <property type="term" value="F:arachidonate epoxygenase activity"/>
    <property type="evidence" value="ECO:0007669"/>
    <property type="project" value="TreeGrafter"/>
</dbReference>
<comment type="subcellular location">
    <subcellularLocation>
        <location evidence="3">Endoplasmic reticulum membrane</location>
        <topology evidence="3">Peripheral membrane protein</topology>
    </subcellularLocation>
    <subcellularLocation>
        <location evidence="2">Microsome membrane</location>
        <topology evidence="2">Peripheral membrane protein</topology>
    </subcellularLocation>
</comment>
<evidence type="ECO:0000256" key="16">
    <source>
        <dbReference type="SAM" id="SignalP"/>
    </source>
</evidence>
<evidence type="ECO:0000313" key="17">
    <source>
        <dbReference type="Ensembl" id="ENSCHIP00010042283.1"/>
    </source>
</evidence>
<evidence type="ECO:0000256" key="1">
    <source>
        <dbReference type="ARBA" id="ARBA00001971"/>
    </source>
</evidence>
<dbReference type="InterPro" id="IPR001128">
    <property type="entry name" value="Cyt_P450"/>
</dbReference>
<dbReference type="Pfam" id="PF00067">
    <property type="entry name" value="p450"/>
    <property type="match status" value="1"/>
</dbReference>
<dbReference type="GO" id="GO:0005506">
    <property type="term" value="F:iron ion binding"/>
    <property type="evidence" value="ECO:0007669"/>
    <property type="project" value="InterPro"/>
</dbReference>
<keyword evidence="5 13" id="KW-0349">Heme</keyword>
<dbReference type="InterPro" id="IPR050182">
    <property type="entry name" value="Cytochrome_P450_fam2"/>
</dbReference>
<dbReference type="GO" id="GO:0020037">
    <property type="term" value="F:heme binding"/>
    <property type="evidence" value="ECO:0007669"/>
    <property type="project" value="InterPro"/>
</dbReference>
<comment type="similarity">
    <text evidence="4 14">Belongs to the cytochrome P450 family.</text>
</comment>
<dbReference type="Ensembl" id="ENSCHIT00010058821.1">
    <property type="protein sequence ID" value="ENSCHIP00010042283.1"/>
    <property type="gene ID" value="ENSCHIG00010030847.1"/>
</dbReference>
<dbReference type="Gene3D" id="1.10.630.10">
    <property type="entry name" value="Cytochrome P450"/>
    <property type="match status" value="1"/>
</dbReference>
<dbReference type="PANTHER" id="PTHR24300">
    <property type="entry name" value="CYTOCHROME P450 508A4-RELATED"/>
    <property type="match status" value="1"/>
</dbReference>
<dbReference type="GO" id="GO:0006805">
    <property type="term" value="P:xenobiotic metabolic process"/>
    <property type="evidence" value="ECO:0007669"/>
    <property type="project" value="TreeGrafter"/>
</dbReference>
<name>A0A8C2SCU8_CAPHI</name>
<dbReference type="AlphaFoldDB" id="A0A8C2SCU8"/>
<reference evidence="17" key="1">
    <citation type="submission" date="2019-03" db="EMBL/GenBank/DDBJ databases">
        <title>Genome sequencing and reference-guided assembly of Black Bengal Goat (Capra hircus).</title>
        <authorList>
            <person name="Siddiki A.Z."/>
            <person name="Baten A."/>
            <person name="Billah M."/>
            <person name="Alam M.A.U."/>
            <person name="Shawrob K.S.M."/>
            <person name="Saha S."/>
            <person name="Chowdhury M."/>
            <person name="Rahman A.H."/>
            <person name="Stear M."/>
            <person name="Miah G."/>
            <person name="Das G.B."/>
            <person name="Hossain M.M."/>
            <person name="Kumkum M."/>
            <person name="Islam M.S."/>
            <person name="Mollah A.M."/>
            <person name="Ahsan A."/>
            <person name="Tusar F."/>
            <person name="Khan M.K.I."/>
        </authorList>
    </citation>
    <scope>NUCLEOTIDE SEQUENCE [LARGE SCALE GENOMIC DNA]</scope>
</reference>
<feature type="chain" id="PRO_5034783634" evidence="16">
    <location>
        <begin position="27"/>
        <end position="474"/>
    </location>
</feature>
<reference evidence="17" key="2">
    <citation type="submission" date="2025-08" db="UniProtKB">
        <authorList>
            <consortium name="Ensembl"/>
        </authorList>
    </citation>
    <scope>IDENTIFICATION</scope>
</reference>
<evidence type="ECO:0000256" key="12">
    <source>
        <dbReference type="ARBA" id="ARBA00023136"/>
    </source>
</evidence>
<comment type="cofactor">
    <cofactor evidence="1 13">
        <name>heme</name>
        <dbReference type="ChEBI" id="CHEBI:30413"/>
    </cofactor>
</comment>
<dbReference type="FunFam" id="1.10.630.10:FF:000238">
    <property type="entry name" value="Cytochrome P450 2A6"/>
    <property type="match status" value="1"/>
</dbReference>
<feature type="region of interest" description="Disordered" evidence="15">
    <location>
        <begin position="448"/>
        <end position="474"/>
    </location>
</feature>
<protein>
    <submittedName>
        <fullName evidence="17">Uncharacterized protein</fullName>
    </submittedName>
</protein>
<keyword evidence="16" id="KW-0732">Signal</keyword>
<evidence type="ECO:0000256" key="5">
    <source>
        <dbReference type="ARBA" id="ARBA00022617"/>
    </source>
</evidence>
<evidence type="ECO:0000256" key="2">
    <source>
        <dbReference type="ARBA" id="ARBA00004174"/>
    </source>
</evidence>
<evidence type="ECO:0000256" key="10">
    <source>
        <dbReference type="ARBA" id="ARBA00023004"/>
    </source>
</evidence>
<sequence>MALSAILFFILFIGLLLLWGCPASQGHLPPGPWPLPFLGNVLQMDQKGLLKSFQPLREKYGDVFTVYLGSRPAVILWGYEAMKEALVDQAEAFSGRGDYPMCLQNLASGKSWKVLRQFSEEAQSLVEELQKSKGAYLDPHFLFNFISANIICSIVFGERFNYQDPRLLQLTGFERRNLSRCESDWGILKHFPGKHIRLYSMIEEVKAFITENVERHQKMLDPSGPKDFIDSFLLRMDKERSDLESEFHQEHLVNTVLSLFFAGTETSKTSSSTLCFGFLLLHTNPGVLEKVQAEIDRVIGAHRLPALEDRIHEIQRFSDLVPVGVPHSVIKDTHFRGYYLPKGITVYPILSSALHDPCHFEKPNAFYPGHFLDAQGNFKKPEVFIPFSMGKRLCLGDSLARSELFLFLTTLLQNFSLGSPKAPEDIDLMPRENGLGRPPPLFQVRFLPHRGGGGQEEAQMSSESLHLAPASVQN</sequence>
<evidence type="ECO:0000256" key="14">
    <source>
        <dbReference type="RuleBase" id="RU000461"/>
    </source>
</evidence>
<organism evidence="17">
    <name type="scientific">Capra hircus</name>
    <name type="common">Goat</name>
    <dbReference type="NCBI Taxonomy" id="9925"/>
    <lineage>
        <taxon>Eukaryota</taxon>
        <taxon>Metazoa</taxon>
        <taxon>Chordata</taxon>
        <taxon>Craniata</taxon>
        <taxon>Vertebrata</taxon>
        <taxon>Euteleostomi</taxon>
        <taxon>Mammalia</taxon>
        <taxon>Eutheria</taxon>
        <taxon>Laurasiatheria</taxon>
        <taxon>Artiodactyla</taxon>
        <taxon>Ruminantia</taxon>
        <taxon>Pecora</taxon>
        <taxon>Bovidae</taxon>
        <taxon>Caprinae</taxon>
        <taxon>Capra</taxon>
    </lineage>
</organism>
<dbReference type="PANTHER" id="PTHR24300:SF339">
    <property type="entry name" value="CYTOCHROME P450 FAMILY 2 SUBFAMILY B MEMBER 39"/>
    <property type="match status" value="1"/>
</dbReference>
<dbReference type="PRINTS" id="PR00385">
    <property type="entry name" value="P450"/>
</dbReference>
<dbReference type="PROSITE" id="PS00086">
    <property type="entry name" value="CYTOCHROME_P450"/>
    <property type="match status" value="1"/>
</dbReference>
<keyword evidence="12" id="KW-0472">Membrane</keyword>
<accession>A0A8C2SCU8</accession>
<feature type="signal peptide" evidence="16">
    <location>
        <begin position="1"/>
        <end position="26"/>
    </location>
</feature>
<evidence type="ECO:0000256" key="15">
    <source>
        <dbReference type="SAM" id="MobiDB-lite"/>
    </source>
</evidence>
<dbReference type="InterPro" id="IPR017972">
    <property type="entry name" value="Cyt_P450_CS"/>
</dbReference>
<keyword evidence="6 13" id="KW-0479">Metal-binding</keyword>
<dbReference type="InterPro" id="IPR002401">
    <property type="entry name" value="Cyt_P450_E_grp-I"/>
</dbReference>